<sequence length="447" mass="50624">MKTILTHSPIAIAIFWISVYLGLTLVPLLVLLLYPPMSIEARGFWVEFSVALGFVGLAMMALQFALTARINRVEASYGIDIILQFHRYISIVAVLFILVHPAILFINQPETVALLNFPEAPWRARFAVMGTLALVALIITSIWRTRLKIPYEAWRTLHGLLAVLALGLGLAHAIGVGYYLSLFWKTVLWGAIALAALWLLVYVRLVKPWMMLKKPYLVEAVESQRGDSWTLALRPHGHNGFTFQPGQFAWITLDVSPFHMREHPFSMSSSGSQSDRIEFTIKALGDFTREIKHVPPGTRAYLDGPYGVFTSDRYPDTAGFVFIAGGIGITPFMSILTTHAERGDDRPHLLIYAGDRWNDLIFREELEALRDKLDLQIVFVLRHPHEGWTGESGYVDKALLERYIPHYRGSRQYFICASPRMMDAVEAGLHHLQVPPTHIHMEHFNLV</sequence>
<proteinExistence type="predicted"/>
<dbReference type="EMBL" id="CP053661">
    <property type="protein sequence ID" value="QKD82550.1"/>
    <property type="molecule type" value="Genomic_DNA"/>
</dbReference>
<comment type="cofactor">
    <cofactor evidence="1">
        <name>FAD</name>
        <dbReference type="ChEBI" id="CHEBI:57692"/>
    </cofactor>
</comment>
<dbReference type="Gene3D" id="3.40.50.80">
    <property type="entry name" value="Nucleotide-binding domain of ferredoxin-NADP reductase (FNR) module"/>
    <property type="match status" value="1"/>
</dbReference>
<evidence type="ECO:0000256" key="13">
    <source>
        <dbReference type="SAM" id="Phobius"/>
    </source>
</evidence>
<dbReference type="Pfam" id="PF00175">
    <property type="entry name" value="NAD_binding_1"/>
    <property type="match status" value="1"/>
</dbReference>
<keyword evidence="4 13" id="KW-0812">Transmembrane</keyword>
<evidence type="ECO:0000256" key="11">
    <source>
        <dbReference type="ARBA" id="ARBA00023014"/>
    </source>
</evidence>
<feature type="transmembrane region" description="Helical" evidence="13">
    <location>
        <begin position="186"/>
        <end position="205"/>
    </location>
</feature>
<evidence type="ECO:0000256" key="10">
    <source>
        <dbReference type="ARBA" id="ARBA00023004"/>
    </source>
</evidence>
<evidence type="ECO:0000256" key="4">
    <source>
        <dbReference type="ARBA" id="ARBA00022692"/>
    </source>
</evidence>
<dbReference type="GO" id="GO:0051537">
    <property type="term" value="F:2 iron, 2 sulfur cluster binding"/>
    <property type="evidence" value="ECO:0007669"/>
    <property type="project" value="UniProtKB-KW"/>
</dbReference>
<evidence type="ECO:0000313" key="15">
    <source>
        <dbReference type="EMBL" id="QKD82550.1"/>
    </source>
</evidence>
<evidence type="ECO:0000259" key="14">
    <source>
        <dbReference type="PROSITE" id="PS51384"/>
    </source>
</evidence>
<feature type="transmembrane region" description="Helical" evidence="13">
    <location>
        <begin position="88"/>
        <end position="106"/>
    </location>
</feature>
<accession>A0A6M8BE34</accession>
<evidence type="ECO:0000256" key="9">
    <source>
        <dbReference type="ARBA" id="ARBA00023002"/>
    </source>
</evidence>
<organism evidence="15 16">
    <name type="scientific">Thermoleptolyngbya sichuanensis A183</name>
    <dbReference type="NCBI Taxonomy" id="2737172"/>
    <lineage>
        <taxon>Bacteria</taxon>
        <taxon>Bacillati</taxon>
        <taxon>Cyanobacteriota</taxon>
        <taxon>Cyanophyceae</taxon>
        <taxon>Oculatellales</taxon>
        <taxon>Oculatellaceae</taxon>
        <taxon>Thermoleptolyngbya</taxon>
        <taxon>Thermoleptolyngbya sichuanensis</taxon>
    </lineage>
</organism>
<dbReference type="PANTHER" id="PTHR47354">
    <property type="entry name" value="NADH OXIDOREDUCTASE HCR"/>
    <property type="match status" value="1"/>
</dbReference>
<evidence type="ECO:0000256" key="8">
    <source>
        <dbReference type="ARBA" id="ARBA00022989"/>
    </source>
</evidence>
<dbReference type="RefSeq" id="WP_172355443.1">
    <property type="nucleotide sequence ID" value="NZ_CP053661.1"/>
</dbReference>
<name>A0A6M8BE34_9CYAN</name>
<evidence type="ECO:0000313" key="16">
    <source>
        <dbReference type="Proteomes" id="UP000505210"/>
    </source>
</evidence>
<dbReference type="InterPro" id="IPR013130">
    <property type="entry name" value="Fe3_Rdtase_TM_dom"/>
</dbReference>
<keyword evidence="5" id="KW-0001">2Fe-2S</keyword>
<protein>
    <submittedName>
        <fullName evidence="15">Oxidoreductase</fullName>
    </submittedName>
</protein>
<dbReference type="InterPro" id="IPR013112">
    <property type="entry name" value="FAD-bd_8"/>
</dbReference>
<feature type="domain" description="FAD-binding FR-type" evidence="14">
    <location>
        <begin position="211"/>
        <end position="312"/>
    </location>
</feature>
<dbReference type="PRINTS" id="PR00406">
    <property type="entry name" value="CYTB5RDTASE"/>
</dbReference>
<reference evidence="15 16" key="1">
    <citation type="submission" date="2020-05" db="EMBL/GenBank/DDBJ databases">
        <title>Complete genome sequence of of a novel Thermoleptolyngbya strain isolated from hot springs of Ganzi, Sichuan China.</title>
        <authorList>
            <person name="Tang J."/>
            <person name="Daroch M."/>
            <person name="Li L."/>
            <person name="Waleron K."/>
            <person name="Waleron M."/>
            <person name="Waleron M."/>
        </authorList>
    </citation>
    <scope>NUCLEOTIDE SEQUENCE [LARGE SCALE GENOMIC DNA]</scope>
    <source>
        <strain evidence="15 16">PKUAC-SCTA183</strain>
    </source>
</reference>
<dbReference type="GO" id="GO:0016020">
    <property type="term" value="C:membrane"/>
    <property type="evidence" value="ECO:0007669"/>
    <property type="project" value="UniProtKB-SubCell"/>
</dbReference>
<dbReference type="KEGG" id="theu:HPC62_10460"/>
<keyword evidence="9" id="KW-0560">Oxidoreductase</keyword>
<dbReference type="GO" id="GO:0046872">
    <property type="term" value="F:metal ion binding"/>
    <property type="evidence" value="ECO:0007669"/>
    <property type="project" value="UniProtKB-KW"/>
</dbReference>
<dbReference type="InterPro" id="IPR050415">
    <property type="entry name" value="MRET"/>
</dbReference>
<dbReference type="SUPFAM" id="SSF52343">
    <property type="entry name" value="Ferredoxin reductase-like, C-terminal NADP-linked domain"/>
    <property type="match status" value="1"/>
</dbReference>
<dbReference type="SUPFAM" id="SSF63380">
    <property type="entry name" value="Riboflavin synthase domain-like"/>
    <property type="match status" value="1"/>
</dbReference>
<keyword evidence="7" id="KW-0274">FAD</keyword>
<dbReference type="InterPro" id="IPR001433">
    <property type="entry name" value="OxRdtase_FAD/NAD-bd"/>
</dbReference>
<keyword evidence="11" id="KW-0411">Iron-sulfur</keyword>
<dbReference type="GO" id="GO:0016491">
    <property type="term" value="F:oxidoreductase activity"/>
    <property type="evidence" value="ECO:0007669"/>
    <property type="project" value="UniProtKB-KW"/>
</dbReference>
<keyword evidence="16" id="KW-1185">Reference proteome</keyword>
<evidence type="ECO:0000256" key="3">
    <source>
        <dbReference type="ARBA" id="ARBA00022630"/>
    </source>
</evidence>
<evidence type="ECO:0000256" key="6">
    <source>
        <dbReference type="ARBA" id="ARBA00022723"/>
    </source>
</evidence>
<dbReference type="Pfam" id="PF08022">
    <property type="entry name" value="FAD_binding_8"/>
    <property type="match status" value="1"/>
</dbReference>
<evidence type="ECO:0000256" key="7">
    <source>
        <dbReference type="ARBA" id="ARBA00022827"/>
    </source>
</evidence>
<evidence type="ECO:0000256" key="1">
    <source>
        <dbReference type="ARBA" id="ARBA00001974"/>
    </source>
</evidence>
<dbReference type="Gene3D" id="2.40.30.10">
    <property type="entry name" value="Translation factors"/>
    <property type="match status" value="1"/>
</dbReference>
<keyword evidence="6" id="KW-0479">Metal-binding</keyword>
<dbReference type="SFLD" id="SFLDG01168">
    <property type="entry name" value="Ferric_reductase_subgroup_(FRE"/>
    <property type="match status" value="1"/>
</dbReference>
<dbReference type="InterPro" id="IPR017938">
    <property type="entry name" value="Riboflavin_synthase-like_b-brl"/>
</dbReference>
<dbReference type="SFLD" id="SFLDS00052">
    <property type="entry name" value="Ferric_Reductase_Domain"/>
    <property type="match status" value="1"/>
</dbReference>
<evidence type="ECO:0000256" key="5">
    <source>
        <dbReference type="ARBA" id="ARBA00022714"/>
    </source>
</evidence>
<feature type="transmembrane region" description="Helical" evidence="13">
    <location>
        <begin position="12"/>
        <end position="34"/>
    </location>
</feature>
<feature type="transmembrane region" description="Helical" evidence="13">
    <location>
        <begin position="157"/>
        <end position="180"/>
    </location>
</feature>
<dbReference type="Pfam" id="PF01794">
    <property type="entry name" value="Ferric_reduct"/>
    <property type="match status" value="1"/>
</dbReference>
<dbReference type="Proteomes" id="UP000505210">
    <property type="component" value="Chromosome"/>
</dbReference>
<dbReference type="InterPro" id="IPR017927">
    <property type="entry name" value="FAD-bd_FR_type"/>
</dbReference>
<evidence type="ECO:0000256" key="2">
    <source>
        <dbReference type="ARBA" id="ARBA00004141"/>
    </source>
</evidence>
<keyword evidence="10" id="KW-0408">Iron</keyword>
<keyword evidence="8 13" id="KW-1133">Transmembrane helix</keyword>
<dbReference type="InterPro" id="IPR039261">
    <property type="entry name" value="FNR_nucleotide-bd"/>
</dbReference>
<dbReference type="AlphaFoldDB" id="A0A6M8BE34"/>
<dbReference type="PROSITE" id="PS51384">
    <property type="entry name" value="FAD_FR"/>
    <property type="match status" value="1"/>
</dbReference>
<keyword evidence="3" id="KW-0285">Flavoprotein</keyword>
<dbReference type="CDD" id="cd06198">
    <property type="entry name" value="FNR_like_3"/>
    <property type="match status" value="1"/>
</dbReference>
<evidence type="ECO:0000256" key="12">
    <source>
        <dbReference type="ARBA" id="ARBA00023136"/>
    </source>
</evidence>
<feature type="transmembrane region" description="Helical" evidence="13">
    <location>
        <begin position="46"/>
        <end position="67"/>
    </location>
</feature>
<dbReference type="PANTHER" id="PTHR47354:SF6">
    <property type="entry name" value="NADH OXIDOREDUCTASE HCR"/>
    <property type="match status" value="1"/>
</dbReference>
<gene>
    <name evidence="15" type="ORF">HPC62_10460</name>
</gene>
<feature type="transmembrane region" description="Helical" evidence="13">
    <location>
        <begin position="126"/>
        <end position="145"/>
    </location>
</feature>
<comment type="subcellular location">
    <subcellularLocation>
        <location evidence="2">Membrane</location>
        <topology evidence="2">Multi-pass membrane protein</topology>
    </subcellularLocation>
</comment>
<keyword evidence="12 13" id="KW-0472">Membrane</keyword>